<organism evidence="2 3">
    <name type="scientific">Nannochloropsis salina CCMP1776</name>
    <dbReference type="NCBI Taxonomy" id="1027361"/>
    <lineage>
        <taxon>Eukaryota</taxon>
        <taxon>Sar</taxon>
        <taxon>Stramenopiles</taxon>
        <taxon>Ochrophyta</taxon>
        <taxon>Eustigmatophyceae</taxon>
        <taxon>Eustigmatales</taxon>
        <taxon>Monodopsidaceae</taxon>
        <taxon>Microchloropsis</taxon>
        <taxon>Microchloropsis salina</taxon>
    </lineage>
</organism>
<name>A0A4D9CU21_9STRA</name>
<dbReference type="EMBL" id="SDOX01000095">
    <property type="protein sequence ID" value="TFJ82722.1"/>
    <property type="molecule type" value="Genomic_DNA"/>
</dbReference>
<sequence length="513" mass="58152">MLPHFYDNDKAMRDDSIKSNELNNEFKQLLLKICLESELVKSKVREAARVRANVKRVEDPRGLRLDLHVKEGYHHRTRSLKAFSKRLTYSKAFMGSPDLFQEDYNTPASPLNSRAQALATFVPSTVVRARNSTTERASGSGAAEQFIPERVSGLIISTASMPLVASMEGLNRERRSDPHSRPSKDSLLSSRYSHTPTIDSPTHLHHKQDQRERQQHKEPPQHQAQHQPLRLHRQHSPVEEGPGCESSQWQAALQEERGLRLAAQAQVVSEARKTHALSQQLQSLRRRLDTAASEGRKQAQEKETLLGRLAALRNLNCQFEATVERLKRQVAAQDKEKKHVEHMEAAQHRSVVVSMQQYVREKVDAAERATAREREKVGRLMRQVEEGKMEANKLRRMMAVMGFGGRSEGGPERKGDARAEEMAPGMEGREGTERATSDRKTMEKGDTSKEERRSEDKKEAEETRKEGEVPSNDQGSPPPEPQKMPEPTPPHYCHIWMNNVECKGEGLTGYAIE</sequence>
<keyword evidence="3" id="KW-1185">Reference proteome</keyword>
<evidence type="ECO:0000313" key="2">
    <source>
        <dbReference type="EMBL" id="TFJ82722.1"/>
    </source>
</evidence>
<gene>
    <name evidence="2" type="ORF">NSK_005915</name>
</gene>
<accession>A0A4D9CU21</accession>
<feature type="compositionally biased region" description="Pro residues" evidence="1">
    <location>
        <begin position="476"/>
        <end position="490"/>
    </location>
</feature>
<protein>
    <submittedName>
        <fullName evidence="2">Uncharacterized protein</fullName>
    </submittedName>
</protein>
<reference evidence="2 3" key="1">
    <citation type="submission" date="2019-01" db="EMBL/GenBank/DDBJ databases">
        <title>Nuclear Genome Assembly of the Microalgal Biofuel strain Nannochloropsis salina CCMP1776.</title>
        <authorList>
            <person name="Hovde B."/>
        </authorList>
    </citation>
    <scope>NUCLEOTIDE SEQUENCE [LARGE SCALE GENOMIC DNA]</scope>
    <source>
        <strain evidence="2 3">CCMP1776</strain>
    </source>
</reference>
<dbReference type="AlphaFoldDB" id="A0A4D9CU21"/>
<feature type="compositionally biased region" description="Basic and acidic residues" evidence="1">
    <location>
        <begin position="409"/>
        <end position="468"/>
    </location>
</feature>
<dbReference type="Proteomes" id="UP000355283">
    <property type="component" value="Unassembled WGS sequence"/>
</dbReference>
<comment type="caution">
    <text evidence="2">The sequence shown here is derived from an EMBL/GenBank/DDBJ whole genome shotgun (WGS) entry which is preliminary data.</text>
</comment>
<feature type="region of interest" description="Disordered" evidence="1">
    <location>
        <begin position="402"/>
        <end position="494"/>
    </location>
</feature>
<feature type="region of interest" description="Disordered" evidence="1">
    <location>
        <begin position="169"/>
        <end position="247"/>
    </location>
</feature>
<feature type="compositionally biased region" description="Polar residues" evidence="1">
    <location>
        <begin position="186"/>
        <end position="200"/>
    </location>
</feature>
<feature type="compositionally biased region" description="Basic and acidic residues" evidence="1">
    <location>
        <begin position="170"/>
        <end position="184"/>
    </location>
</feature>
<proteinExistence type="predicted"/>
<feature type="compositionally biased region" description="Basic and acidic residues" evidence="1">
    <location>
        <begin position="207"/>
        <end position="220"/>
    </location>
</feature>
<evidence type="ECO:0000313" key="3">
    <source>
        <dbReference type="Proteomes" id="UP000355283"/>
    </source>
</evidence>
<evidence type="ECO:0000256" key="1">
    <source>
        <dbReference type="SAM" id="MobiDB-lite"/>
    </source>
</evidence>